<feature type="region of interest" description="Disordered" evidence="1">
    <location>
        <begin position="211"/>
        <end position="256"/>
    </location>
</feature>
<feature type="chain" id="PRO_5001595958" evidence="2">
    <location>
        <begin position="23"/>
        <end position="256"/>
    </location>
</feature>
<gene>
    <name evidence="3" type="ORF">BBBOND_0206010</name>
</gene>
<name>A0A061D4D5_BABBI</name>
<dbReference type="KEGG" id="bbig:BBBOND_0206010"/>
<dbReference type="RefSeq" id="XP_012767629.1">
    <property type="nucleotide sequence ID" value="XM_012912175.1"/>
</dbReference>
<sequence length="256" mass="29399">MQHSYIISIHTTVLLMVRYTYSLLSTEPATVERLNFVDYKYSPNFTRKQDAAIHEIASSFIDLLESDGFDIMSQKDLMTLASFLETITGENKVVQRSQNGFLNMLKKGGRTLFEAGKNFAQKHAKGAVGDAVKIVFMTLLKKGLPVFEKTYENAMQKIPIELRITYAPMAYNLWTELFKRFKIKMPAGYNVERFICKAMSKEQCDDIIKRVQSKQEDEEEGQLRGAKRSISRDGEYDDEYDENDPSEDDSDDLDAF</sequence>
<evidence type="ECO:0000313" key="3">
    <source>
        <dbReference type="EMBL" id="CDR95443.1"/>
    </source>
</evidence>
<evidence type="ECO:0000256" key="1">
    <source>
        <dbReference type="SAM" id="MobiDB-lite"/>
    </source>
</evidence>
<evidence type="ECO:0000313" key="4">
    <source>
        <dbReference type="Proteomes" id="UP000033188"/>
    </source>
</evidence>
<dbReference type="OrthoDB" id="365822at2759"/>
<proteinExistence type="predicted"/>
<protein>
    <submittedName>
        <fullName evidence="3">Uncharacterized protein</fullName>
    </submittedName>
</protein>
<feature type="signal peptide" evidence="2">
    <location>
        <begin position="1"/>
        <end position="22"/>
    </location>
</feature>
<reference evidence="4" key="1">
    <citation type="submission" date="2014-06" db="EMBL/GenBank/DDBJ databases">
        <authorList>
            <person name="Aslett M."/>
            <person name="De Silva N."/>
        </authorList>
    </citation>
    <scope>NUCLEOTIDE SEQUENCE [LARGE SCALE GENOMIC DNA]</scope>
    <source>
        <strain evidence="4">Bond</strain>
    </source>
</reference>
<feature type="compositionally biased region" description="Acidic residues" evidence="1">
    <location>
        <begin position="235"/>
        <end position="256"/>
    </location>
</feature>
<accession>A0A061D4D5</accession>
<dbReference type="OMA" id="ITYAPMA"/>
<keyword evidence="2" id="KW-0732">Signal</keyword>
<dbReference type="AlphaFoldDB" id="A0A061D4D5"/>
<keyword evidence="4" id="KW-1185">Reference proteome</keyword>
<dbReference type="GeneID" id="24563984"/>
<dbReference type="VEuPathDB" id="PiroplasmaDB:BBBOND_0206010"/>
<dbReference type="EMBL" id="LK391708">
    <property type="protein sequence ID" value="CDR95443.1"/>
    <property type="molecule type" value="Genomic_DNA"/>
</dbReference>
<evidence type="ECO:0000256" key="2">
    <source>
        <dbReference type="SAM" id="SignalP"/>
    </source>
</evidence>
<dbReference type="Proteomes" id="UP000033188">
    <property type="component" value="Chromosome 2"/>
</dbReference>
<organism evidence="3 4">
    <name type="scientific">Babesia bigemina</name>
    <dbReference type="NCBI Taxonomy" id="5866"/>
    <lineage>
        <taxon>Eukaryota</taxon>
        <taxon>Sar</taxon>
        <taxon>Alveolata</taxon>
        <taxon>Apicomplexa</taxon>
        <taxon>Aconoidasida</taxon>
        <taxon>Piroplasmida</taxon>
        <taxon>Babesiidae</taxon>
        <taxon>Babesia</taxon>
    </lineage>
</organism>